<evidence type="ECO:0000313" key="4">
    <source>
        <dbReference type="RefSeq" id="XP_055873816.1"/>
    </source>
</evidence>
<organism evidence="3 4">
    <name type="scientific">Biomphalaria glabrata</name>
    <name type="common">Bloodfluke planorb</name>
    <name type="synonym">Freshwater snail</name>
    <dbReference type="NCBI Taxonomy" id="6526"/>
    <lineage>
        <taxon>Eukaryota</taxon>
        <taxon>Metazoa</taxon>
        <taxon>Spiralia</taxon>
        <taxon>Lophotrochozoa</taxon>
        <taxon>Mollusca</taxon>
        <taxon>Gastropoda</taxon>
        <taxon>Heterobranchia</taxon>
        <taxon>Euthyneura</taxon>
        <taxon>Panpulmonata</taxon>
        <taxon>Hygrophila</taxon>
        <taxon>Lymnaeoidea</taxon>
        <taxon>Planorbidae</taxon>
        <taxon>Biomphalaria</taxon>
    </lineage>
</organism>
<dbReference type="AlphaFoldDB" id="A0A9W2ZFS0"/>
<dbReference type="Gene3D" id="1.10.533.10">
    <property type="entry name" value="Death Domain, Fas"/>
    <property type="match status" value="1"/>
</dbReference>
<dbReference type="CDD" id="cd01671">
    <property type="entry name" value="CARD"/>
    <property type="match status" value="1"/>
</dbReference>
<feature type="region of interest" description="Disordered" evidence="1">
    <location>
        <begin position="304"/>
        <end position="327"/>
    </location>
</feature>
<dbReference type="GeneID" id="106066086"/>
<feature type="region of interest" description="Disordered" evidence="1">
    <location>
        <begin position="1"/>
        <end position="22"/>
    </location>
</feature>
<dbReference type="Pfam" id="PF00619">
    <property type="entry name" value="CARD"/>
    <property type="match status" value="1"/>
</dbReference>
<feature type="compositionally biased region" description="Polar residues" evidence="1">
    <location>
        <begin position="1"/>
        <end position="12"/>
    </location>
</feature>
<reference evidence="4" key="1">
    <citation type="submission" date="2025-08" db="UniProtKB">
        <authorList>
            <consortium name="RefSeq"/>
        </authorList>
    </citation>
    <scope>IDENTIFICATION</scope>
</reference>
<protein>
    <submittedName>
        <fullName evidence="4">Uncharacterized protein LOC106066086</fullName>
    </submittedName>
</protein>
<name>A0A9W2ZFS0_BIOGL</name>
<evidence type="ECO:0000313" key="3">
    <source>
        <dbReference type="Proteomes" id="UP001165740"/>
    </source>
</evidence>
<sequence length="491" mass="56236">MTSTFSSTSNDNPPMINVSDEESKQTIKRLLKKLLKLLGSINTSTQNTLEKHERETVALAFCIATQLLHFYTFETDAEINEQDARNVQIFLPRIHEVRNLITADRFDFRPNGPKSDTKKSNARNISPRLDLETNSATNKTTKIMEYDSSSKTKPVVDFVQAVDTNSDTKKMKAQEISPRADLEANPFILRKTTLEYDSCSSSKPVVNVVQTVEKRSDTNKISAPKKSLRLDLETNHSMPRKRIIRYEQTPSSKPVLKSIQPKDNIGKEAKQKHYANNSASSRYFAEENNSQSIRDLKNNWSVLSRSESPQSAPNLTEDHSSNRKLSRRLSLNQTSLPNVRSSHQLLFAVSQINKLDHPRFEYALSSDSRKMHPRFLQQLPNGLSRSPLSPELDKQAVRRNFRYLKTEIDARKLADYMFQGDAFSYDERTMVSQASTRALANELFFNFLMDNETEKAFEEFKKALEKEYPHVAKVLADDILKCVSSKDLKRR</sequence>
<dbReference type="RefSeq" id="XP_055873816.1">
    <property type="nucleotide sequence ID" value="XM_056017841.1"/>
</dbReference>
<feature type="domain" description="CARD" evidence="2">
    <location>
        <begin position="395"/>
        <end position="477"/>
    </location>
</feature>
<dbReference type="OrthoDB" id="10505361at2759"/>
<dbReference type="SUPFAM" id="SSF47986">
    <property type="entry name" value="DEATH domain"/>
    <property type="match status" value="1"/>
</dbReference>
<dbReference type="InterPro" id="IPR011029">
    <property type="entry name" value="DEATH-like_dom_sf"/>
</dbReference>
<dbReference type="GO" id="GO:0042981">
    <property type="term" value="P:regulation of apoptotic process"/>
    <property type="evidence" value="ECO:0007669"/>
    <property type="project" value="InterPro"/>
</dbReference>
<feature type="compositionally biased region" description="Polar residues" evidence="1">
    <location>
        <begin position="274"/>
        <end position="288"/>
    </location>
</feature>
<proteinExistence type="predicted"/>
<feature type="region of interest" description="Disordered" evidence="1">
    <location>
        <begin position="215"/>
        <end position="288"/>
    </location>
</feature>
<feature type="region of interest" description="Disordered" evidence="1">
    <location>
        <begin position="106"/>
        <end position="125"/>
    </location>
</feature>
<evidence type="ECO:0000259" key="2">
    <source>
        <dbReference type="Pfam" id="PF00619"/>
    </source>
</evidence>
<evidence type="ECO:0000256" key="1">
    <source>
        <dbReference type="SAM" id="MobiDB-lite"/>
    </source>
</evidence>
<keyword evidence="3" id="KW-1185">Reference proteome</keyword>
<accession>A0A9W2ZFS0</accession>
<dbReference type="InterPro" id="IPR001315">
    <property type="entry name" value="CARD"/>
</dbReference>
<feature type="compositionally biased region" description="Polar residues" evidence="1">
    <location>
        <begin position="304"/>
        <end position="314"/>
    </location>
</feature>
<dbReference type="Proteomes" id="UP001165740">
    <property type="component" value="Chromosome 18"/>
</dbReference>
<gene>
    <name evidence="4" type="primary">LOC106066086</name>
</gene>